<keyword evidence="1" id="KW-1133">Transmembrane helix</keyword>
<protein>
    <submittedName>
        <fullName evidence="2">NADH dehydrogenase subunit 4L</fullName>
    </submittedName>
</protein>
<dbReference type="Gene3D" id="1.10.287.3510">
    <property type="match status" value="1"/>
</dbReference>
<accession>A0A224ABE1</accession>
<dbReference type="EMBL" id="LC171959">
    <property type="protein sequence ID" value="BBA10253.1"/>
    <property type="molecule type" value="Genomic_DNA"/>
</dbReference>
<keyword evidence="2" id="KW-0496">Mitochondrion</keyword>
<name>A0A224ABE1_9EUPU</name>
<geneLocation type="mitochondrion" evidence="2"/>
<proteinExistence type="predicted"/>
<feature type="transmembrane region" description="Helical" evidence="1">
    <location>
        <begin position="55"/>
        <end position="79"/>
    </location>
</feature>
<feature type="transmembrane region" description="Helical" evidence="1">
    <location>
        <begin position="25"/>
        <end position="48"/>
    </location>
</feature>
<keyword evidence="1" id="KW-0812">Transmembrane</keyword>
<keyword evidence="1" id="KW-0472">Membrane</keyword>
<gene>
    <name evidence="2" type="primary">ND4L</name>
</gene>
<sequence>MFFLTMLSLFLVVSSLLFWKNKSYFISSLLILENMMLISLLILIFLSINVLGEHGLFLLVLTFSVAEAALGLSILVGYIKINGNQNISALSFN</sequence>
<reference evidence="2" key="1">
    <citation type="journal article" date="2017" name="Zool. J. Linn. Soc.">
        <title>Molecular phylogeny, frequent parallel evolution and new system of Japanese clausiliid land snails (Gastropoda: Stylommatophora).</title>
        <authorList>
            <person name="Motochin R."/>
            <person name="Wang M."/>
            <person name="Ueshima R."/>
        </authorList>
    </citation>
    <scope>NUCLEOTIDE SEQUENCE</scope>
    <source>
        <strain evidence="2">AG624</strain>
        <tissue evidence="2">Muscle</tissue>
    </source>
</reference>
<organism evidence="2">
    <name type="scientific">Oospira splendens</name>
    <dbReference type="NCBI Taxonomy" id="1885791"/>
    <lineage>
        <taxon>Eukaryota</taxon>
        <taxon>Metazoa</taxon>
        <taxon>Spiralia</taxon>
        <taxon>Lophotrochozoa</taxon>
        <taxon>Mollusca</taxon>
        <taxon>Gastropoda</taxon>
        <taxon>Heterobranchia</taxon>
        <taxon>Euthyneura</taxon>
        <taxon>Panpulmonata</taxon>
        <taxon>Eupulmonata</taxon>
        <taxon>Stylommatophora</taxon>
        <taxon>Helicina</taxon>
        <taxon>Clausilioidea</taxon>
        <taxon>Clausiliidae</taxon>
        <taxon>Phaedusinae</taxon>
        <taxon>Oospira</taxon>
    </lineage>
</organism>
<evidence type="ECO:0000313" key="2">
    <source>
        <dbReference type="EMBL" id="BBA10253.1"/>
    </source>
</evidence>
<dbReference type="AlphaFoldDB" id="A0A224ABE1"/>
<evidence type="ECO:0000256" key="1">
    <source>
        <dbReference type="SAM" id="Phobius"/>
    </source>
</evidence>